<protein>
    <submittedName>
        <fullName evidence="1">Uncharacterized protein</fullName>
    </submittedName>
</protein>
<evidence type="ECO:0000313" key="1">
    <source>
        <dbReference type="EMBL" id="QHS82385.1"/>
    </source>
</evidence>
<proteinExistence type="predicted"/>
<dbReference type="EMBL" id="MN740765">
    <property type="protein sequence ID" value="QHS82385.1"/>
    <property type="molecule type" value="Genomic_DNA"/>
</dbReference>
<name>A0A6C0ASY7_9ZZZZ</name>
<organism evidence="1">
    <name type="scientific">viral metagenome</name>
    <dbReference type="NCBI Taxonomy" id="1070528"/>
    <lineage>
        <taxon>unclassified sequences</taxon>
        <taxon>metagenomes</taxon>
        <taxon>organismal metagenomes</taxon>
    </lineage>
</organism>
<reference evidence="1" key="1">
    <citation type="journal article" date="2020" name="Nature">
        <title>Giant virus diversity and host interactions through global metagenomics.</title>
        <authorList>
            <person name="Schulz F."/>
            <person name="Roux S."/>
            <person name="Paez-Espino D."/>
            <person name="Jungbluth S."/>
            <person name="Walsh D.A."/>
            <person name="Denef V.J."/>
            <person name="McMahon K.D."/>
            <person name="Konstantinidis K.T."/>
            <person name="Eloe-Fadrosh E.A."/>
            <person name="Kyrpides N.C."/>
            <person name="Woyke T."/>
        </authorList>
    </citation>
    <scope>NUCLEOTIDE SEQUENCE</scope>
    <source>
        <strain evidence="1">GVMAG-S-1101165-79</strain>
    </source>
</reference>
<accession>A0A6C0ASY7</accession>
<sequence>MSSDNKQISAVMDQMSVEQYWSAKNRENRWMELAIGDLTFENSALKEFIERQKAEILALKKANRRLQGLPEDEPVVIDIKELIGSQDNGIIRSYCGEKLFDEDEELEEGEDIPGEKFDYEEDEEDWQLGAFPVRQYCYEELPNIDEEVKVVPKSQSLFETDLSFIMPLISEKTFIRVGDDTPLRNKTPNYRRHSFNC</sequence>
<dbReference type="AlphaFoldDB" id="A0A6C0ASY7"/>